<evidence type="ECO:0000313" key="2">
    <source>
        <dbReference type="EMBL" id="SHE35030.1"/>
    </source>
</evidence>
<accession>A0A1M4SS21</accession>
<reference evidence="3" key="1">
    <citation type="submission" date="2016-11" db="EMBL/GenBank/DDBJ databases">
        <authorList>
            <person name="Varghese N."/>
            <person name="Submissions S."/>
        </authorList>
    </citation>
    <scope>NUCLEOTIDE SEQUENCE [LARGE SCALE GENOMIC DNA]</scope>
    <source>
        <strain evidence="3">DSM 18095</strain>
    </source>
</reference>
<organism evidence="2 3">
    <name type="scientific">Tissierella praeacuta DSM 18095</name>
    <dbReference type="NCBI Taxonomy" id="1123404"/>
    <lineage>
        <taxon>Bacteria</taxon>
        <taxon>Bacillati</taxon>
        <taxon>Bacillota</taxon>
        <taxon>Tissierellia</taxon>
        <taxon>Tissierellales</taxon>
        <taxon>Tissierellaceae</taxon>
        <taxon>Tissierella</taxon>
    </lineage>
</organism>
<keyword evidence="1" id="KW-1133">Transmembrane helix</keyword>
<evidence type="ECO:0000313" key="3">
    <source>
        <dbReference type="Proteomes" id="UP000184114"/>
    </source>
</evidence>
<dbReference type="EMBL" id="FQTY01000001">
    <property type="protein sequence ID" value="SHE35030.1"/>
    <property type="molecule type" value="Genomic_DNA"/>
</dbReference>
<proteinExistence type="predicted"/>
<dbReference type="AlphaFoldDB" id="A0A1M4SS21"/>
<dbReference type="RefSeq" id="WP_072972641.1">
    <property type="nucleotide sequence ID" value="NZ_FQTY01000001.1"/>
</dbReference>
<dbReference type="GeneID" id="90995152"/>
<keyword evidence="1" id="KW-0812">Transmembrane</keyword>
<protein>
    <submittedName>
        <fullName evidence="2">Uncharacterized protein</fullName>
    </submittedName>
</protein>
<sequence length="295" mass="34521">MDLNRKILKRGIIIIISGLIISLGIAIFMRLDKPVFLKNYSETAFSVSGDYIDERNFTFKYIANISDNRRVADIKFEKCPNLVFYPRGNMGFGDVFSMFSQNDYEREDSYGRYVIRNIYITIDGRDLGEYDEIELSNGKITFDNGEVMDVNLGRIKLYNYSKYRGDHFDFSNGSNSSDGTSSTEIKVKEDIALVDIDASLLEEIEDLVEIKIGNINYKDISGIQYKDGDLMNIYSKFQEPQDILRKFNIYDIEPKLNYKTSDERIFYRPINNIRYEKRDFNLWEIIKYLRARGEI</sequence>
<dbReference type="Proteomes" id="UP000184114">
    <property type="component" value="Unassembled WGS sequence"/>
</dbReference>
<evidence type="ECO:0000256" key="1">
    <source>
        <dbReference type="SAM" id="Phobius"/>
    </source>
</evidence>
<name>A0A1M4SS21_9FIRM</name>
<gene>
    <name evidence="2" type="ORF">SAMN02745784_00466</name>
</gene>
<keyword evidence="3" id="KW-1185">Reference proteome</keyword>
<keyword evidence="1" id="KW-0472">Membrane</keyword>
<dbReference type="STRING" id="1123404.SAMN02745784_00466"/>
<feature type="transmembrane region" description="Helical" evidence="1">
    <location>
        <begin position="12"/>
        <end position="31"/>
    </location>
</feature>